<evidence type="ECO:0008006" key="4">
    <source>
        <dbReference type="Google" id="ProtNLM"/>
    </source>
</evidence>
<dbReference type="RefSeq" id="WP_030886753.1">
    <property type="nucleotide sequence ID" value="NZ_JBIRHZ010000015.1"/>
</dbReference>
<evidence type="ECO:0000313" key="2">
    <source>
        <dbReference type="EMBL" id="KOG56242.1"/>
    </source>
</evidence>
<protein>
    <recommendedName>
        <fullName evidence="4">DUF4367 domain-containing protein</fullName>
    </recommendedName>
</protein>
<proteinExistence type="predicted"/>
<evidence type="ECO:0000313" key="3">
    <source>
        <dbReference type="Proteomes" id="UP000037020"/>
    </source>
</evidence>
<name>A0ABR5ITH0_9ACTN</name>
<reference evidence="2 3" key="1">
    <citation type="submission" date="2015-07" db="EMBL/GenBank/DDBJ databases">
        <authorList>
            <person name="Ju K.-S."/>
            <person name="Doroghazi J.R."/>
            <person name="Metcalf W.W."/>
        </authorList>
    </citation>
    <scope>NUCLEOTIDE SEQUENCE [LARGE SCALE GENOMIC DNA]</scope>
    <source>
        <strain evidence="2 3">NRRL B-3589</strain>
    </source>
</reference>
<feature type="transmembrane region" description="Helical" evidence="1">
    <location>
        <begin position="12"/>
        <end position="32"/>
    </location>
</feature>
<evidence type="ECO:0000256" key="1">
    <source>
        <dbReference type="SAM" id="Phobius"/>
    </source>
</evidence>
<keyword evidence="1" id="KW-1133">Transmembrane helix</keyword>
<dbReference type="Proteomes" id="UP000037020">
    <property type="component" value="Unassembled WGS sequence"/>
</dbReference>
<gene>
    <name evidence="2" type="ORF">ADK38_43370</name>
</gene>
<keyword evidence="3" id="KW-1185">Reference proteome</keyword>
<keyword evidence="1" id="KW-0812">Transmembrane</keyword>
<dbReference type="EMBL" id="LGUT01004240">
    <property type="protein sequence ID" value="KOG56242.1"/>
    <property type="molecule type" value="Genomic_DNA"/>
</dbReference>
<sequence>MRPDQLTYLRRGLWIVGTTAVVTVALTAWWLWEDRLKNHRDDGLVSSQVLVSRDGRTLTAAVSWSPCQEAGPELAARESSDAVAVTIRTGISNLSHPCETTKYQQVAVTLREPLGQRRLVDASTGGRIPPFDGAFLLTPRYLPTGYAQTDAMYQEEPGPRPGLPYLLEREHEPGPAWTRYYREGSGLPSLAIAQITGRGQQGGGEGKAVSVGGLSGRFFDGPGSEHGVTWFDGTFTYMVCDSGAHLAPGELLKIAERLGGGERGGGAYGPAALPR</sequence>
<comment type="caution">
    <text evidence="2">The sequence shown here is derived from an EMBL/GenBank/DDBJ whole genome shotgun (WGS) entry which is preliminary data.</text>
</comment>
<accession>A0ABR5ITH0</accession>
<keyword evidence="1" id="KW-0472">Membrane</keyword>
<organism evidence="2 3">
    <name type="scientific">Streptomyces varsoviensis</name>
    <dbReference type="NCBI Taxonomy" id="67373"/>
    <lineage>
        <taxon>Bacteria</taxon>
        <taxon>Bacillati</taxon>
        <taxon>Actinomycetota</taxon>
        <taxon>Actinomycetes</taxon>
        <taxon>Kitasatosporales</taxon>
        <taxon>Streptomycetaceae</taxon>
        <taxon>Streptomyces</taxon>
    </lineage>
</organism>